<dbReference type="Pfam" id="PF00450">
    <property type="entry name" value="Peptidase_S10"/>
    <property type="match status" value="1"/>
</dbReference>
<dbReference type="InterPro" id="IPR033124">
    <property type="entry name" value="Ser_caboxypep_his_AS"/>
</dbReference>
<dbReference type="EC" id="3.4.16.-" evidence="7"/>
<dbReference type="InterPro" id="IPR029058">
    <property type="entry name" value="AB_hydrolase_fold"/>
</dbReference>
<evidence type="ECO:0000313" key="9">
    <source>
        <dbReference type="Proteomes" id="UP000297245"/>
    </source>
</evidence>
<keyword evidence="2 7" id="KW-0121">Carboxypeptidase</keyword>
<dbReference type="Proteomes" id="UP000297245">
    <property type="component" value="Unassembled WGS sequence"/>
</dbReference>
<organism evidence="8 9">
    <name type="scientific">Dendrothele bispora (strain CBS 962.96)</name>
    <dbReference type="NCBI Taxonomy" id="1314807"/>
    <lineage>
        <taxon>Eukaryota</taxon>
        <taxon>Fungi</taxon>
        <taxon>Dikarya</taxon>
        <taxon>Basidiomycota</taxon>
        <taxon>Agaricomycotina</taxon>
        <taxon>Agaricomycetes</taxon>
        <taxon>Agaricomycetidae</taxon>
        <taxon>Agaricales</taxon>
        <taxon>Agaricales incertae sedis</taxon>
        <taxon>Dendrothele</taxon>
    </lineage>
</organism>
<dbReference type="PANTHER" id="PTHR11802:SF113">
    <property type="entry name" value="SERINE CARBOXYPEPTIDASE CTSA-4.1"/>
    <property type="match status" value="1"/>
</dbReference>
<dbReference type="SUPFAM" id="SSF53474">
    <property type="entry name" value="alpha/beta-Hydrolases"/>
    <property type="match status" value="1"/>
</dbReference>
<dbReference type="PANTHER" id="PTHR11802">
    <property type="entry name" value="SERINE PROTEASE FAMILY S10 SERINE CARBOXYPEPTIDASE"/>
    <property type="match status" value="1"/>
</dbReference>
<keyword evidence="3 7" id="KW-0645">Protease</keyword>
<dbReference type="InterPro" id="IPR018202">
    <property type="entry name" value="Ser_caboxypep_ser_AS"/>
</dbReference>
<dbReference type="PROSITE" id="PS00560">
    <property type="entry name" value="CARBOXYPEPT_SER_HIS"/>
    <property type="match status" value="1"/>
</dbReference>
<dbReference type="AlphaFoldDB" id="A0A4S8LUW5"/>
<dbReference type="EMBL" id="ML179264">
    <property type="protein sequence ID" value="THU92903.1"/>
    <property type="molecule type" value="Genomic_DNA"/>
</dbReference>
<keyword evidence="6" id="KW-0325">Glycoprotein</keyword>
<evidence type="ECO:0000313" key="8">
    <source>
        <dbReference type="EMBL" id="THU92903.1"/>
    </source>
</evidence>
<evidence type="ECO:0000256" key="7">
    <source>
        <dbReference type="RuleBase" id="RU361156"/>
    </source>
</evidence>
<accession>A0A4S8LUW5</accession>
<dbReference type="GO" id="GO:0006508">
    <property type="term" value="P:proteolysis"/>
    <property type="evidence" value="ECO:0007669"/>
    <property type="project" value="UniProtKB-KW"/>
</dbReference>
<dbReference type="Gene3D" id="3.40.50.1820">
    <property type="entry name" value="alpha/beta hydrolase"/>
    <property type="match status" value="1"/>
</dbReference>
<sequence length="524" mass="58888">MMYRKTLFSFSIALATALCALGQKIPQSSLLQPYYSPQRSIQTSVHDTYDSELFTPLEDLHLLSTTKFVHLTHPAFPSYGVRVKKSKFCDGEVNSYTGYIDIEARHLFFYFFESRRDPENDDMIFWTNGGPGGSSSLGLFMELGPCRVTADNETEYHPESWNEIANVFFVDQPIGTGFSYAEYGESVSTTEEAAKDIAAFIAIFFEHFTKFKGRALHMAGESYGGRYIPLFASAVYDQNAYLEDIGMEPINLKSIMIGNGMTDSFKMAISYYDMACTSSGTPILDISTCVRMRQAVPRCEAFLKQSCIDQFDMINCAAANQFCYSEIQVPFLTTGRNPYDYTKMCEGDFADTLCYPIMKTIANYLNKNSTLATLGIDPNSPAYGNYTVVSFIVNAAFEKTLDEARPTYFYVEQLLHRGVNALIYVGANDWICNWIGNLRWVRALEYGDAFGSTGHEGDDQEGLDKLREWGGVLEDGREWEKMGMTARKGGLTFATIDGAGHTAPYDKPKESLELLRKWLDGKEL</sequence>
<keyword evidence="5 7" id="KW-0378">Hydrolase</keyword>
<evidence type="ECO:0000256" key="4">
    <source>
        <dbReference type="ARBA" id="ARBA00022729"/>
    </source>
</evidence>
<dbReference type="OrthoDB" id="443318at2759"/>
<name>A0A4S8LUW5_DENBC</name>
<proteinExistence type="inferred from homology"/>
<evidence type="ECO:0000256" key="3">
    <source>
        <dbReference type="ARBA" id="ARBA00022670"/>
    </source>
</evidence>
<evidence type="ECO:0000256" key="6">
    <source>
        <dbReference type="ARBA" id="ARBA00023180"/>
    </source>
</evidence>
<dbReference type="GO" id="GO:0004185">
    <property type="term" value="F:serine-type carboxypeptidase activity"/>
    <property type="evidence" value="ECO:0007669"/>
    <property type="project" value="UniProtKB-UniRule"/>
</dbReference>
<dbReference type="Gene3D" id="1.10.287.410">
    <property type="match status" value="1"/>
</dbReference>
<evidence type="ECO:0000256" key="5">
    <source>
        <dbReference type="ARBA" id="ARBA00022801"/>
    </source>
</evidence>
<keyword evidence="9" id="KW-1185">Reference proteome</keyword>
<comment type="similarity">
    <text evidence="1 7">Belongs to the peptidase S10 family.</text>
</comment>
<evidence type="ECO:0000256" key="2">
    <source>
        <dbReference type="ARBA" id="ARBA00022645"/>
    </source>
</evidence>
<protein>
    <recommendedName>
        <fullName evidence="7">Carboxypeptidase</fullName>
        <ecNumber evidence="7">3.4.16.-</ecNumber>
    </recommendedName>
</protein>
<feature type="chain" id="PRO_5021021165" description="Carboxypeptidase" evidence="7">
    <location>
        <begin position="23"/>
        <end position="524"/>
    </location>
</feature>
<dbReference type="GO" id="GO:0000324">
    <property type="term" value="C:fungal-type vacuole"/>
    <property type="evidence" value="ECO:0007669"/>
    <property type="project" value="TreeGrafter"/>
</dbReference>
<reference evidence="8 9" key="1">
    <citation type="journal article" date="2019" name="Nat. Ecol. Evol.">
        <title>Megaphylogeny resolves global patterns of mushroom evolution.</title>
        <authorList>
            <person name="Varga T."/>
            <person name="Krizsan K."/>
            <person name="Foldi C."/>
            <person name="Dima B."/>
            <person name="Sanchez-Garcia M."/>
            <person name="Sanchez-Ramirez S."/>
            <person name="Szollosi G.J."/>
            <person name="Szarkandi J.G."/>
            <person name="Papp V."/>
            <person name="Albert L."/>
            <person name="Andreopoulos W."/>
            <person name="Angelini C."/>
            <person name="Antonin V."/>
            <person name="Barry K.W."/>
            <person name="Bougher N.L."/>
            <person name="Buchanan P."/>
            <person name="Buyck B."/>
            <person name="Bense V."/>
            <person name="Catcheside P."/>
            <person name="Chovatia M."/>
            <person name="Cooper J."/>
            <person name="Damon W."/>
            <person name="Desjardin D."/>
            <person name="Finy P."/>
            <person name="Geml J."/>
            <person name="Haridas S."/>
            <person name="Hughes K."/>
            <person name="Justo A."/>
            <person name="Karasinski D."/>
            <person name="Kautmanova I."/>
            <person name="Kiss B."/>
            <person name="Kocsube S."/>
            <person name="Kotiranta H."/>
            <person name="LaButti K.M."/>
            <person name="Lechner B.E."/>
            <person name="Liimatainen K."/>
            <person name="Lipzen A."/>
            <person name="Lukacs Z."/>
            <person name="Mihaltcheva S."/>
            <person name="Morgado L.N."/>
            <person name="Niskanen T."/>
            <person name="Noordeloos M.E."/>
            <person name="Ohm R.A."/>
            <person name="Ortiz-Santana B."/>
            <person name="Ovrebo C."/>
            <person name="Racz N."/>
            <person name="Riley R."/>
            <person name="Savchenko A."/>
            <person name="Shiryaev A."/>
            <person name="Soop K."/>
            <person name="Spirin V."/>
            <person name="Szebenyi C."/>
            <person name="Tomsovsky M."/>
            <person name="Tulloss R.E."/>
            <person name="Uehling J."/>
            <person name="Grigoriev I.V."/>
            <person name="Vagvolgyi C."/>
            <person name="Papp T."/>
            <person name="Martin F.M."/>
            <person name="Miettinen O."/>
            <person name="Hibbett D.S."/>
            <person name="Nagy L.G."/>
        </authorList>
    </citation>
    <scope>NUCLEOTIDE SEQUENCE [LARGE SCALE GENOMIC DNA]</scope>
    <source>
        <strain evidence="8 9">CBS 962.96</strain>
    </source>
</reference>
<gene>
    <name evidence="8" type="ORF">K435DRAFT_757878</name>
</gene>
<dbReference type="PRINTS" id="PR00724">
    <property type="entry name" value="CRBOXYPTASEC"/>
</dbReference>
<evidence type="ECO:0000256" key="1">
    <source>
        <dbReference type="ARBA" id="ARBA00009431"/>
    </source>
</evidence>
<keyword evidence="4 7" id="KW-0732">Signal</keyword>
<dbReference type="PROSITE" id="PS00131">
    <property type="entry name" value="CARBOXYPEPT_SER_SER"/>
    <property type="match status" value="1"/>
</dbReference>
<dbReference type="InterPro" id="IPR001563">
    <property type="entry name" value="Peptidase_S10"/>
</dbReference>
<feature type="signal peptide" evidence="7">
    <location>
        <begin position="1"/>
        <end position="22"/>
    </location>
</feature>